<feature type="compositionally biased region" description="Polar residues" evidence="1">
    <location>
        <begin position="9"/>
        <end position="19"/>
    </location>
</feature>
<dbReference type="RefSeq" id="WP_153042205.1">
    <property type="nucleotide sequence ID" value="NZ_JBHSYQ010000016.1"/>
</dbReference>
<gene>
    <name evidence="2" type="ORF">ACFQHR_19895</name>
</gene>
<dbReference type="EMBL" id="JBHSYQ010000016">
    <property type="protein sequence ID" value="MFC6999908.1"/>
    <property type="molecule type" value="Genomic_DNA"/>
</dbReference>
<protein>
    <submittedName>
        <fullName evidence="2">Uncharacterized protein</fullName>
    </submittedName>
</protein>
<feature type="compositionally biased region" description="Basic and acidic residues" evidence="1">
    <location>
        <begin position="20"/>
        <end position="40"/>
    </location>
</feature>
<accession>A0ABW2DTX8</accession>
<keyword evidence="3" id="KW-1185">Reference proteome</keyword>
<evidence type="ECO:0000256" key="1">
    <source>
        <dbReference type="SAM" id="MobiDB-lite"/>
    </source>
</evidence>
<organism evidence="2 3">
    <name type="scientific">Rufibacter roseus</name>
    <dbReference type="NCBI Taxonomy" id="1567108"/>
    <lineage>
        <taxon>Bacteria</taxon>
        <taxon>Pseudomonadati</taxon>
        <taxon>Bacteroidota</taxon>
        <taxon>Cytophagia</taxon>
        <taxon>Cytophagales</taxon>
        <taxon>Hymenobacteraceae</taxon>
        <taxon>Rufibacter</taxon>
    </lineage>
</organism>
<dbReference type="Proteomes" id="UP001596405">
    <property type="component" value="Unassembled WGS sequence"/>
</dbReference>
<proteinExistence type="predicted"/>
<reference evidence="3" key="1">
    <citation type="journal article" date="2019" name="Int. J. Syst. Evol. Microbiol.">
        <title>The Global Catalogue of Microorganisms (GCM) 10K type strain sequencing project: providing services to taxonomists for standard genome sequencing and annotation.</title>
        <authorList>
            <consortium name="The Broad Institute Genomics Platform"/>
            <consortium name="The Broad Institute Genome Sequencing Center for Infectious Disease"/>
            <person name="Wu L."/>
            <person name="Ma J."/>
        </authorList>
    </citation>
    <scope>NUCLEOTIDE SEQUENCE [LARGE SCALE GENOMIC DNA]</scope>
    <source>
        <strain evidence="3">CGMCC 4.7393</strain>
    </source>
</reference>
<evidence type="ECO:0000313" key="3">
    <source>
        <dbReference type="Proteomes" id="UP001596405"/>
    </source>
</evidence>
<evidence type="ECO:0000313" key="2">
    <source>
        <dbReference type="EMBL" id="MFC6999908.1"/>
    </source>
</evidence>
<sequence length="99" mass="11011">MMMLGLAVATTSQAQNGPQRDNRTELGRYDRGNSRGDRYLKPNVSPEQMATKRTEVLQQKLDLNKSQTKKLQALNLKHAQQVQALRGQLAKGGESRCSA</sequence>
<comment type="caution">
    <text evidence="2">The sequence shown here is derived from an EMBL/GenBank/DDBJ whole genome shotgun (WGS) entry which is preliminary data.</text>
</comment>
<feature type="region of interest" description="Disordered" evidence="1">
    <location>
        <begin position="1"/>
        <end position="48"/>
    </location>
</feature>
<name>A0ABW2DTX8_9BACT</name>